<evidence type="ECO:0000313" key="1">
    <source>
        <dbReference type="EMBL" id="KAF2104386.1"/>
    </source>
</evidence>
<proteinExistence type="predicted"/>
<dbReference type="AlphaFoldDB" id="A0A9P4IU90"/>
<dbReference type="Proteomes" id="UP000799772">
    <property type="component" value="Unassembled WGS sequence"/>
</dbReference>
<protein>
    <submittedName>
        <fullName evidence="1">Uncharacterized protein</fullName>
    </submittedName>
</protein>
<gene>
    <name evidence="1" type="ORF">NA57DRAFT_70593</name>
</gene>
<accession>A0A9P4IU90</accession>
<comment type="caution">
    <text evidence="1">The sequence shown here is derived from an EMBL/GenBank/DDBJ whole genome shotgun (WGS) entry which is preliminary data.</text>
</comment>
<reference evidence="1" key="1">
    <citation type="journal article" date="2020" name="Stud. Mycol.">
        <title>101 Dothideomycetes genomes: a test case for predicting lifestyles and emergence of pathogens.</title>
        <authorList>
            <person name="Haridas S."/>
            <person name="Albert R."/>
            <person name="Binder M."/>
            <person name="Bloem J."/>
            <person name="Labutti K."/>
            <person name="Salamov A."/>
            <person name="Andreopoulos B."/>
            <person name="Baker S."/>
            <person name="Barry K."/>
            <person name="Bills G."/>
            <person name="Bluhm B."/>
            <person name="Cannon C."/>
            <person name="Castanera R."/>
            <person name="Culley D."/>
            <person name="Daum C."/>
            <person name="Ezra D."/>
            <person name="Gonzalez J."/>
            <person name="Henrissat B."/>
            <person name="Kuo A."/>
            <person name="Liang C."/>
            <person name="Lipzen A."/>
            <person name="Lutzoni F."/>
            <person name="Magnuson J."/>
            <person name="Mondo S."/>
            <person name="Nolan M."/>
            <person name="Ohm R."/>
            <person name="Pangilinan J."/>
            <person name="Park H.-J."/>
            <person name="Ramirez L."/>
            <person name="Alfaro M."/>
            <person name="Sun H."/>
            <person name="Tritt A."/>
            <person name="Yoshinaga Y."/>
            <person name="Zwiers L.-H."/>
            <person name="Turgeon B."/>
            <person name="Goodwin S."/>
            <person name="Spatafora J."/>
            <person name="Crous P."/>
            <person name="Grigoriev I."/>
        </authorList>
    </citation>
    <scope>NUCLEOTIDE SEQUENCE</scope>
    <source>
        <strain evidence="1">CBS 133067</strain>
    </source>
</reference>
<evidence type="ECO:0000313" key="2">
    <source>
        <dbReference type="Proteomes" id="UP000799772"/>
    </source>
</evidence>
<dbReference type="EMBL" id="ML978121">
    <property type="protein sequence ID" value="KAF2104386.1"/>
    <property type="molecule type" value="Genomic_DNA"/>
</dbReference>
<organism evidence="1 2">
    <name type="scientific">Rhizodiscina lignyota</name>
    <dbReference type="NCBI Taxonomy" id="1504668"/>
    <lineage>
        <taxon>Eukaryota</taxon>
        <taxon>Fungi</taxon>
        <taxon>Dikarya</taxon>
        <taxon>Ascomycota</taxon>
        <taxon>Pezizomycotina</taxon>
        <taxon>Dothideomycetes</taxon>
        <taxon>Pleosporomycetidae</taxon>
        <taxon>Aulographales</taxon>
        <taxon>Rhizodiscinaceae</taxon>
        <taxon>Rhizodiscina</taxon>
    </lineage>
</organism>
<keyword evidence="2" id="KW-1185">Reference proteome</keyword>
<sequence length="190" mass="22353">MAQQQQIQRWAESNGARFLKTLLDIADDNEFEQAFAQMYTLPLNNNLFREVDLWIATRWITTEVEIIVAQKEYHRMVLDWTHYENNGTLPIGENREMLMEELGRTRQALLNARARLSEVRPDRPEDERAMIQAAATDSDARVMEGWRMQEPLLKAAMKRRDLLRDSKESRWMAAGTLDFLRRKGWLALSE</sequence>
<name>A0A9P4IU90_9PEZI</name>